<protein>
    <submittedName>
        <fullName evidence="4">N-acetyltransferase</fullName>
    </submittedName>
</protein>
<dbReference type="Proteomes" id="UP000281813">
    <property type="component" value="Unassembled WGS sequence"/>
</dbReference>
<name>A0A494Z5P1_9BACI</name>
<dbReference type="Pfam" id="PF00583">
    <property type="entry name" value="Acetyltransf_1"/>
    <property type="match status" value="1"/>
</dbReference>
<dbReference type="SUPFAM" id="SSF55729">
    <property type="entry name" value="Acyl-CoA N-acyltransferases (Nat)"/>
    <property type="match status" value="1"/>
</dbReference>
<dbReference type="PANTHER" id="PTHR43800">
    <property type="entry name" value="PEPTIDYL-LYSINE N-ACETYLTRANSFERASE YJAB"/>
    <property type="match status" value="1"/>
</dbReference>
<keyword evidence="5" id="KW-1185">Reference proteome</keyword>
<reference evidence="4 5" key="1">
    <citation type="journal article" date="2015" name="Antonie Van Leeuwenhoek">
        <title>Oceanobacillus bengalensis sp. nov., a bacterium isolated from seawater of the Bay of Bengal.</title>
        <authorList>
            <person name="Yongchang O."/>
            <person name="Xiang W."/>
            <person name="Wang G."/>
        </authorList>
    </citation>
    <scope>NUCLEOTIDE SEQUENCE [LARGE SCALE GENOMIC DNA]</scope>
    <source>
        <strain evidence="4 5">MCCC 1K00260</strain>
    </source>
</reference>
<dbReference type="PROSITE" id="PS51186">
    <property type="entry name" value="GNAT"/>
    <property type="match status" value="1"/>
</dbReference>
<feature type="domain" description="N-acetyltransferase" evidence="3">
    <location>
        <begin position="3"/>
        <end position="160"/>
    </location>
</feature>
<dbReference type="RefSeq" id="WP_121129015.1">
    <property type="nucleotide sequence ID" value="NZ_JBHUFK010000001.1"/>
</dbReference>
<dbReference type="PANTHER" id="PTHR43800:SF1">
    <property type="entry name" value="PEPTIDYL-LYSINE N-ACETYLTRANSFERASE YJAB"/>
    <property type="match status" value="1"/>
</dbReference>
<gene>
    <name evidence="4" type="ORF">D8M05_04355</name>
</gene>
<dbReference type="InterPro" id="IPR016181">
    <property type="entry name" value="Acyl_CoA_acyltransferase"/>
</dbReference>
<dbReference type="OrthoDB" id="794462at2"/>
<dbReference type="AlphaFoldDB" id="A0A494Z5P1"/>
<dbReference type="Gene3D" id="3.40.630.30">
    <property type="match status" value="1"/>
</dbReference>
<evidence type="ECO:0000256" key="1">
    <source>
        <dbReference type="ARBA" id="ARBA00022679"/>
    </source>
</evidence>
<sequence length="160" mass="18293">MDFLIRKMLITDISQVQDVAMKSWNATYDGIIPLEMQNNFLESAYNDEMMKKRVQHSFILVAEVNGMIVGFSNFSQVSHGKADLSAIYLYPEYQGKGIGTALLYIGIENLDSAREIYIDVEKENSIGRTFYEAKGFEVVKEFDDNFDGHILQTIRMVLKV</sequence>
<dbReference type="GO" id="GO:0016747">
    <property type="term" value="F:acyltransferase activity, transferring groups other than amino-acyl groups"/>
    <property type="evidence" value="ECO:0007669"/>
    <property type="project" value="InterPro"/>
</dbReference>
<keyword evidence="2" id="KW-0012">Acyltransferase</keyword>
<dbReference type="InterPro" id="IPR000182">
    <property type="entry name" value="GNAT_dom"/>
</dbReference>
<accession>A0A494Z5P1</accession>
<organism evidence="4 5">
    <name type="scientific">Oceanobacillus bengalensis</name>
    <dbReference type="NCBI Taxonomy" id="1435466"/>
    <lineage>
        <taxon>Bacteria</taxon>
        <taxon>Bacillati</taxon>
        <taxon>Bacillota</taxon>
        <taxon>Bacilli</taxon>
        <taxon>Bacillales</taxon>
        <taxon>Bacillaceae</taxon>
        <taxon>Oceanobacillus</taxon>
    </lineage>
</organism>
<dbReference type="CDD" id="cd04301">
    <property type="entry name" value="NAT_SF"/>
    <property type="match status" value="1"/>
</dbReference>
<evidence type="ECO:0000259" key="3">
    <source>
        <dbReference type="PROSITE" id="PS51186"/>
    </source>
</evidence>
<keyword evidence="1 4" id="KW-0808">Transferase</keyword>
<dbReference type="EMBL" id="RBZO01000004">
    <property type="protein sequence ID" value="RKQ17636.1"/>
    <property type="molecule type" value="Genomic_DNA"/>
</dbReference>
<proteinExistence type="predicted"/>
<evidence type="ECO:0000313" key="4">
    <source>
        <dbReference type="EMBL" id="RKQ17636.1"/>
    </source>
</evidence>
<evidence type="ECO:0000313" key="5">
    <source>
        <dbReference type="Proteomes" id="UP000281813"/>
    </source>
</evidence>
<comment type="caution">
    <text evidence="4">The sequence shown here is derived from an EMBL/GenBank/DDBJ whole genome shotgun (WGS) entry which is preliminary data.</text>
</comment>
<evidence type="ECO:0000256" key="2">
    <source>
        <dbReference type="ARBA" id="ARBA00023315"/>
    </source>
</evidence>